<dbReference type="GO" id="GO:0009653">
    <property type="term" value="P:anatomical structure morphogenesis"/>
    <property type="evidence" value="ECO:0007669"/>
    <property type="project" value="TreeGrafter"/>
</dbReference>
<feature type="compositionally biased region" description="Low complexity" evidence="1">
    <location>
        <begin position="242"/>
        <end position="282"/>
    </location>
</feature>
<protein>
    <recommendedName>
        <fullName evidence="2">BHLH domain-containing protein</fullName>
    </recommendedName>
</protein>
<evidence type="ECO:0000259" key="2">
    <source>
        <dbReference type="PROSITE" id="PS50888"/>
    </source>
</evidence>
<accession>A0A182TS62</accession>
<dbReference type="GO" id="GO:0070888">
    <property type="term" value="F:E-box binding"/>
    <property type="evidence" value="ECO:0007669"/>
    <property type="project" value="TreeGrafter"/>
</dbReference>
<feature type="region of interest" description="Disordered" evidence="1">
    <location>
        <begin position="72"/>
        <end position="132"/>
    </location>
</feature>
<dbReference type="Gene3D" id="4.10.280.10">
    <property type="entry name" value="Helix-loop-helix DNA-binding domain"/>
    <property type="match status" value="1"/>
</dbReference>
<name>A0A182TS62_9DIPT</name>
<evidence type="ECO:0000313" key="4">
    <source>
        <dbReference type="Proteomes" id="UP000075902"/>
    </source>
</evidence>
<dbReference type="SUPFAM" id="SSF47459">
    <property type="entry name" value="HLH, helix-loop-helix DNA-binding domain"/>
    <property type="match status" value="1"/>
</dbReference>
<dbReference type="SMART" id="SM00353">
    <property type="entry name" value="HLH"/>
    <property type="match status" value="1"/>
</dbReference>
<dbReference type="PANTHER" id="PTHR19290">
    <property type="entry name" value="BASIC HELIX-LOOP-HELIX PROTEIN NEUROGENIN-RELATED"/>
    <property type="match status" value="1"/>
</dbReference>
<feature type="domain" description="BHLH" evidence="2">
    <location>
        <begin position="122"/>
        <end position="194"/>
    </location>
</feature>
<dbReference type="InterPro" id="IPR050359">
    <property type="entry name" value="bHLH_transcription_factors"/>
</dbReference>
<dbReference type="EnsemblMetazoa" id="AMEC007351-RA">
    <property type="protein sequence ID" value="AMEC007351-PA"/>
    <property type="gene ID" value="AMEC007351"/>
</dbReference>
<reference evidence="3" key="2">
    <citation type="submission" date="2020-05" db="UniProtKB">
        <authorList>
            <consortium name="EnsemblMetazoa"/>
        </authorList>
    </citation>
    <scope>IDENTIFICATION</scope>
    <source>
        <strain evidence="3">CM1001059</strain>
    </source>
</reference>
<dbReference type="PROSITE" id="PS50888">
    <property type="entry name" value="BHLH"/>
    <property type="match status" value="1"/>
</dbReference>
<evidence type="ECO:0000313" key="3">
    <source>
        <dbReference type="EnsemblMetazoa" id="AMEC007351-PA"/>
    </source>
</evidence>
<feature type="compositionally biased region" description="Low complexity" evidence="1">
    <location>
        <begin position="290"/>
        <end position="312"/>
    </location>
</feature>
<feature type="compositionally biased region" description="Low complexity" evidence="1">
    <location>
        <begin position="86"/>
        <end position="101"/>
    </location>
</feature>
<feature type="compositionally biased region" description="Polar residues" evidence="1">
    <location>
        <begin position="319"/>
        <end position="328"/>
    </location>
</feature>
<dbReference type="Pfam" id="PF00010">
    <property type="entry name" value="HLH"/>
    <property type="match status" value="1"/>
</dbReference>
<dbReference type="InterPro" id="IPR011598">
    <property type="entry name" value="bHLH_dom"/>
</dbReference>
<dbReference type="GO" id="GO:0003700">
    <property type="term" value="F:DNA-binding transcription factor activity"/>
    <property type="evidence" value="ECO:0007669"/>
    <property type="project" value="TreeGrafter"/>
</dbReference>
<reference evidence="4" key="1">
    <citation type="submission" date="2014-01" db="EMBL/GenBank/DDBJ databases">
        <title>The Genome Sequence of Anopheles melas CM1001059_A (V2).</title>
        <authorList>
            <consortium name="The Broad Institute Genomics Platform"/>
            <person name="Neafsey D.E."/>
            <person name="Besansky N."/>
            <person name="Howell P."/>
            <person name="Walton C."/>
            <person name="Young S.K."/>
            <person name="Zeng Q."/>
            <person name="Gargeya S."/>
            <person name="Fitzgerald M."/>
            <person name="Haas B."/>
            <person name="Abouelleil A."/>
            <person name="Allen A.W."/>
            <person name="Alvarado L."/>
            <person name="Arachchi H.M."/>
            <person name="Berlin A.M."/>
            <person name="Chapman S.B."/>
            <person name="Gainer-Dewar J."/>
            <person name="Goldberg J."/>
            <person name="Griggs A."/>
            <person name="Gujja S."/>
            <person name="Hansen M."/>
            <person name="Howarth C."/>
            <person name="Imamovic A."/>
            <person name="Ireland A."/>
            <person name="Larimer J."/>
            <person name="McCowan C."/>
            <person name="Murphy C."/>
            <person name="Pearson M."/>
            <person name="Poon T.W."/>
            <person name="Priest M."/>
            <person name="Roberts A."/>
            <person name="Saif S."/>
            <person name="Shea T."/>
            <person name="Sisk P."/>
            <person name="Sykes S."/>
            <person name="Wortman J."/>
            <person name="Nusbaum C."/>
            <person name="Birren B."/>
        </authorList>
    </citation>
    <scope>NUCLEOTIDE SEQUENCE [LARGE SCALE GENOMIC DNA]</scope>
    <source>
        <strain evidence="4">CM1001059</strain>
    </source>
</reference>
<dbReference type="Proteomes" id="UP000075902">
    <property type="component" value="Unassembled WGS sequence"/>
</dbReference>
<dbReference type="InterPro" id="IPR036638">
    <property type="entry name" value="HLH_DNA-bd_sf"/>
</dbReference>
<dbReference type="CDD" id="cd11431">
    <property type="entry name" value="bHLH_TS_taxi_Dei"/>
    <property type="match status" value="1"/>
</dbReference>
<dbReference type="GO" id="GO:0046983">
    <property type="term" value="F:protein dimerization activity"/>
    <property type="evidence" value="ECO:0007669"/>
    <property type="project" value="InterPro"/>
</dbReference>
<dbReference type="GO" id="GO:0005634">
    <property type="term" value="C:nucleus"/>
    <property type="evidence" value="ECO:0007669"/>
    <property type="project" value="TreeGrafter"/>
</dbReference>
<sequence length="458" mass="49316">MIFKIVERIPNIWVTMRHNNIESISAITFNQQPSMEAPMADANNNHNESGYVGHHLMGDGTGSLVSEIKKDEKYSLRQRQSRRTTLETATISKTTTKTTTTTKEKAAPKEKPKPKAAPLSKYRRKTANARERSRMREINSAFENLRRAVPVAVAGTSGTSSPVSSPQCSGSAASSEKLTKITTLRLAMKYIRILSDMIHGTPGTLENNNELDMVNHNEIEREVMQKGLLLLEGGYQMGGPGYVSSSPAVSPARPAVDAKPSSASSKNHSQQSGTSSSSSTSSPRKRTSAKKTTSSNSRSKKTTSTSNNTRSRAAAGTNGRKTIANSSALEKVDDNIQLTAPSLLSDSSRPDPLGMDVDLCSVLESDNDSLILSEPCLSPLTTATGPGGLKSHNFACTNSQSVVPNDGLEFGLFLESDADSLQLSEPCLSPLSHLDSLNPFNDLLHTGFNEQTALELYL</sequence>
<organism evidence="3 4">
    <name type="scientific">Anopheles melas</name>
    <dbReference type="NCBI Taxonomy" id="34690"/>
    <lineage>
        <taxon>Eukaryota</taxon>
        <taxon>Metazoa</taxon>
        <taxon>Ecdysozoa</taxon>
        <taxon>Arthropoda</taxon>
        <taxon>Hexapoda</taxon>
        <taxon>Insecta</taxon>
        <taxon>Pterygota</taxon>
        <taxon>Neoptera</taxon>
        <taxon>Endopterygota</taxon>
        <taxon>Diptera</taxon>
        <taxon>Nematocera</taxon>
        <taxon>Culicoidea</taxon>
        <taxon>Culicidae</taxon>
        <taxon>Anophelinae</taxon>
        <taxon>Anopheles</taxon>
    </lineage>
</organism>
<feature type="compositionally biased region" description="Basic and acidic residues" evidence="1">
    <location>
        <begin position="102"/>
        <end position="113"/>
    </location>
</feature>
<dbReference type="VEuPathDB" id="VectorBase:AMEC007351"/>
<proteinExistence type="predicted"/>
<dbReference type="AlphaFoldDB" id="A0A182TS62"/>
<keyword evidence="4" id="KW-1185">Reference proteome</keyword>
<feature type="region of interest" description="Disordered" evidence="1">
    <location>
        <begin position="242"/>
        <end position="328"/>
    </location>
</feature>
<evidence type="ECO:0000256" key="1">
    <source>
        <dbReference type="SAM" id="MobiDB-lite"/>
    </source>
</evidence>
<dbReference type="STRING" id="34690.A0A182TS62"/>
<dbReference type="PANTHER" id="PTHR19290:SF147">
    <property type="entry name" value="HELIX-LOOP-HELIX PROTEIN DELILAH"/>
    <property type="match status" value="1"/>
</dbReference>
<dbReference type="GO" id="GO:0045944">
    <property type="term" value="P:positive regulation of transcription by RNA polymerase II"/>
    <property type="evidence" value="ECO:0007669"/>
    <property type="project" value="TreeGrafter"/>
</dbReference>